<name>A0A6J8F5I9_MYTCO</name>
<dbReference type="InterPro" id="IPR013083">
    <property type="entry name" value="Znf_RING/FYVE/PHD"/>
</dbReference>
<dbReference type="SMART" id="SM00249">
    <property type="entry name" value="PHD"/>
    <property type="match status" value="1"/>
</dbReference>
<dbReference type="Pfam" id="PF00628">
    <property type="entry name" value="PHD"/>
    <property type="match status" value="1"/>
</dbReference>
<dbReference type="OrthoDB" id="784962at2759"/>
<keyword evidence="3" id="KW-0862">Zinc</keyword>
<feature type="region of interest" description="Disordered" evidence="5">
    <location>
        <begin position="122"/>
        <end position="157"/>
    </location>
</feature>
<gene>
    <name evidence="7" type="ORF">MCOR_58416</name>
</gene>
<dbReference type="InterPro" id="IPR011011">
    <property type="entry name" value="Znf_FYVE_PHD"/>
</dbReference>
<reference evidence="7 8" key="1">
    <citation type="submission" date="2020-06" db="EMBL/GenBank/DDBJ databases">
        <authorList>
            <person name="Li R."/>
            <person name="Bekaert M."/>
        </authorList>
    </citation>
    <scope>NUCLEOTIDE SEQUENCE [LARGE SCALE GENOMIC DNA]</scope>
    <source>
        <strain evidence="8">wild</strain>
    </source>
</reference>
<feature type="compositionally biased region" description="Basic residues" evidence="5">
    <location>
        <begin position="137"/>
        <end position="157"/>
    </location>
</feature>
<dbReference type="PROSITE" id="PS01359">
    <property type="entry name" value="ZF_PHD_1"/>
    <property type="match status" value="1"/>
</dbReference>
<dbReference type="EMBL" id="CACVKT020010448">
    <property type="protein sequence ID" value="CAC5426731.1"/>
    <property type="molecule type" value="Genomic_DNA"/>
</dbReference>
<dbReference type="GO" id="GO:0008270">
    <property type="term" value="F:zinc ion binding"/>
    <property type="evidence" value="ECO:0007669"/>
    <property type="project" value="UniProtKB-KW"/>
</dbReference>
<evidence type="ECO:0000256" key="1">
    <source>
        <dbReference type="ARBA" id="ARBA00022723"/>
    </source>
</evidence>
<dbReference type="Proteomes" id="UP000507470">
    <property type="component" value="Unassembled WGS sequence"/>
</dbReference>
<dbReference type="PROSITE" id="PS50016">
    <property type="entry name" value="ZF_PHD_2"/>
    <property type="match status" value="1"/>
</dbReference>
<accession>A0A6J8F5I9</accession>
<dbReference type="AlphaFoldDB" id="A0A6J8F5I9"/>
<dbReference type="Gene3D" id="3.30.40.10">
    <property type="entry name" value="Zinc/RING finger domain, C3HC4 (zinc finger)"/>
    <property type="match status" value="1"/>
</dbReference>
<dbReference type="InterPro" id="IPR019787">
    <property type="entry name" value="Znf_PHD-finger"/>
</dbReference>
<keyword evidence="1" id="KW-0479">Metal-binding</keyword>
<keyword evidence="2 4" id="KW-0863">Zinc-finger</keyword>
<dbReference type="SUPFAM" id="SSF57903">
    <property type="entry name" value="FYVE/PHD zinc finger"/>
    <property type="match status" value="1"/>
</dbReference>
<evidence type="ECO:0000256" key="4">
    <source>
        <dbReference type="PROSITE-ProRule" id="PRU00146"/>
    </source>
</evidence>
<feature type="domain" description="PHD-type" evidence="6">
    <location>
        <begin position="166"/>
        <end position="221"/>
    </location>
</feature>
<evidence type="ECO:0000256" key="5">
    <source>
        <dbReference type="SAM" id="MobiDB-lite"/>
    </source>
</evidence>
<sequence>MQFLIEDKSKDKEGSHLRLKSELMQNEKFLSENSFTKKDLLMLCLLYNVKISTQKRKEEISSELGKAILKSDCIPYPDKSDVSGTGRANPISKIIVSAAPQTMDSEVPGPSNVASTSTDSLASELQPTIQNKEKIQSNKRKISRRGKGKGKGKSRKKNILISDESDDKCTVCNKPDIGDEDWICCDACTLWYHRDCANLQDDEIWTSLSEEGAVFTCPLCQ</sequence>
<evidence type="ECO:0000256" key="3">
    <source>
        <dbReference type="ARBA" id="ARBA00022833"/>
    </source>
</evidence>
<dbReference type="CDD" id="cd15517">
    <property type="entry name" value="PHD_TCF19_like"/>
    <property type="match status" value="1"/>
</dbReference>
<evidence type="ECO:0000313" key="8">
    <source>
        <dbReference type="Proteomes" id="UP000507470"/>
    </source>
</evidence>
<dbReference type="InterPro" id="IPR019786">
    <property type="entry name" value="Zinc_finger_PHD-type_CS"/>
</dbReference>
<dbReference type="InterPro" id="IPR001965">
    <property type="entry name" value="Znf_PHD"/>
</dbReference>
<evidence type="ECO:0000259" key="6">
    <source>
        <dbReference type="PROSITE" id="PS50016"/>
    </source>
</evidence>
<evidence type="ECO:0000256" key="2">
    <source>
        <dbReference type="ARBA" id="ARBA00022771"/>
    </source>
</evidence>
<evidence type="ECO:0000313" key="7">
    <source>
        <dbReference type="EMBL" id="CAC5426731.1"/>
    </source>
</evidence>
<organism evidence="7 8">
    <name type="scientific">Mytilus coruscus</name>
    <name type="common">Sea mussel</name>
    <dbReference type="NCBI Taxonomy" id="42192"/>
    <lineage>
        <taxon>Eukaryota</taxon>
        <taxon>Metazoa</taxon>
        <taxon>Spiralia</taxon>
        <taxon>Lophotrochozoa</taxon>
        <taxon>Mollusca</taxon>
        <taxon>Bivalvia</taxon>
        <taxon>Autobranchia</taxon>
        <taxon>Pteriomorphia</taxon>
        <taxon>Mytilida</taxon>
        <taxon>Mytiloidea</taxon>
        <taxon>Mytilidae</taxon>
        <taxon>Mytilinae</taxon>
        <taxon>Mytilus</taxon>
    </lineage>
</organism>
<protein>
    <recommendedName>
        <fullName evidence="6">PHD-type domain-containing protein</fullName>
    </recommendedName>
</protein>
<keyword evidence="8" id="KW-1185">Reference proteome</keyword>
<proteinExistence type="predicted"/>